<dbReference type="SUPFAM" id="SSF52540">
    <property type="entry name" value="P-loop containing nucleoside triphosphate hydrolases"/>
    <property type="match status" value="1"/>
</dbReference>
<keyword evidence="5" id="KW-0547">Nucleotide-binding</keyword>
<dbReference type="CDD" id="cd03214">
    <property type="entry name" value="ABC_Iron-Siderophores_B12_Hemin"/>
    <property type="match status" value="1"/>
</dbReference>
<evidence type="ECO:0000313" key="11">
    <source>
        <dbReference type="EMBL" id="MBD1419978.1"/>
    </source>
</evidence>
<dbReference type="InterPro" id="IPR017871">
    <property type="entry name" value="ABC_transporter-like_CS"/>
</dbReference>
<dbReference type="Gene3D" id="3.40.50.300">
    <property type="entry name" value="P-loop containing nucleotide triphosphate hydrolases"/>
    <property type="match status" value="1"/>
</dbReference>
<keyword evidence="12" id="KW-1185">Reference proteome</keyword>
<keyword evidence="3" id="KW-1003">Cell membrane</keyword>
<keyword evidence="9" id="KW-0472">Membrane</keyword>
<protein>
    <submittedName>
        <fullName evidence="11">ATP-binding cassette domain-containing protein</fullName>
    </submittedName>
</protein>
<keyword evidence="2" id="KW-0813">Transport</keyword>
<dbReference type="EMBL" id="JACNYL010000001">
    <property type="protein sequence ID" value="MBD1419978.1"/>
    <property type="molecule type" value="Genomic_DNA"/>
</dbReference>
<name>A0ABR7XLC7_9SPHI</name>
<dbReference type="InterPro" id="IPR027417">
    <property type="entry name" value="P-loop_NTPase"/>
</dbReference>
<dbReference type="PROSITE" id="PS50893">
    <property type="entry name" value="ABC_TRANSPORTER_2"/>
    <property type="match status" value="1"/>
</dbReference>
<reference evidence="11 12" key="1">
    <citation type="submission" date="2020-08" db="EMBL/GenBank/DDBJ databases">
        <title>Sphingobacterium sp. DN00404 isolated from aquaculture water.</title>
        <authorList>
            <person name="Zhang M."/>
        </authorList>
    </citation>
    <scope>NUCLEOTIDE SEQUENCE [LARGE SCALE GENOMIC DNA]</scope>
    <source>
        <strain evidence="11 12">KCTC 42746</strain>
    </source>
</reference>
<evidence type="ECO:0000256" key="7">
    <source>
        <dbReference type="ARBA" id="ARBA00023004"/>
    </source>
</evidence>
<evidence type="ECO:0000256" key="2">
    <source>
        <dbReference type="ARBA" id="ARBA00022448"/>
    </source>
</evidence>
<dbReference type="Proteomes" id="UP000651112">
    <property type="component" value="Unassembled WGS sequence"/>
</dbReference>
<sequence length="260" mass="29673">MEHKKENKLIFQGLVKDYGKKRVIDGLEGGIADNHITSLIGPNGAGKSTLLSILSRLLKQDGGEVSFMDKSLRDYKSNDLATKLSILKQSNQTDVKITIRDLVAFGRFPYCKGRMTETDWQKVQEAIAFSDLEDLADAYIDELSGGQRQRAFISMIIAQDTEYILLDEPLNNLDMKHSVHVMKTLRRLVDELGKTVVIVIHEINFAAQYSDYIIAMKDGKIRYNDEVNHIIRPEILQEIFGIEFDIIEKNNKKICNYFNI</sequence>
<organism evidence="11 12">
    <name type="scientific">Sphingobacterium chuzhouense</name>
    <dbReference type="NCBI Taxonomy" id="1742264"/>
    <lineage>
        <taxon>Bacteria</taxon>
        <taxon>Pseudomonadati</taxon>
        <taxon>Bacteroidota</taxon>
        <taxon>Sphingobacteriia</taxon>
        <taxon>Sphingobacteriales</taxon>
        <taxon>Sphingobacteriaceae</taxon>
        <taxon>Sphingobacterium</taxon>
    </lineage>
</organism>
<evidence type="ECO:0000256" key="6">
    <source>
        <dbReference type="ARBA" id="ARBA00022840"/>
    </source>
</evidence>
<dbReference type="InterPro" id="IPR051535">
    <property type="entry name" value="Siderophore_ABC-ATPase"/>
</dbReference>
<dbReference type="PROSITE" id="PS00211">
    <property type="entry name" value="ABC_TRANSPORTER_1"/>
    <property type="match status" value="1"/>
</dbReference>
<dbReference type="PANTHER" id="PTHR42771:SF3">
    <property type="entry name" value="PETROBACTIN IMPORT ATP-BINDING PROTEIN YCLP"/>
    <property type="match status" value="1"/>
</dbReference>
<evidence type="ECO:0000256" key="1">
    <source>
        <dbReference type="ARBA" id="ARBA00004202"/>
    </source>
</evidence>
<evidence type="ECO:0000259" key="10">
    <source>
        <dbReference type="PROSITE" id="PS50893"/>
    </source>
</evidence>
<evidence type="ECO:0000256" key="4">
    <source>
        <dbReference type="ARBA" id="ARBA00022496"/>
    </source>
</evidence>
<dbReference type="InterPro" id="IPR003439">
    <property type="entry name" value="ABC_transporter-like_ATP-bd"/>
</dbReference>
<dbReference type="RefSeq" id="WP_190311789.1">
    <property type="nucleotide sequence ID" value="NZ_JACNYL010000001.1"/>
</dbReference>
<dbReference type="GO" id="GO:0005524">
    <property type="term" value="F:ATP binding"/>
    <property type="evidence" value="ECO:0007669"/>
    <property type="project" value="UniProtKB-KW"/>
</dbReference>
<keyword evidence="8" id="KW-0406">Ion transport</keyword>
<dbReference type="InterPro" id="IPR003593">
    <property type="entry name" value="AAA+_ATPase"/>
</dbReference>
<evidence type="ECO:0000256" key="9">
    <source>
        <dbReference type="ARBA" id="ARBA00023136"/>
    </source>
</evidence>
<evidence type="ECO:0000313" key="12">
    <source>
        <dbReference type="Proteomes" id="UP000651112"/>
    </source>
</evidence>
<evidence type="ECO:0000256" key="5">
    <source>
        <dbReference type="ARBA" id="ARBA00022741"/>
    </source>
</evidence>
<feature type="domain" description="ABC transporter" evidence="10">
    <location>
        <begin position="9"/>
        <end position="243"/>
    </location>
</feature>
<keyword evidence="4" id="KW-0410">Iron transport</keyword>
<dbReference type="PANTHER" id="PTHR42771">
    <property type="entry name" value="IRON(3+)-HYDROXAMATE IMPORT ATP-BINDING PROTEIN FHUC"/>
    <property type="match status" value="1"/>
</dbReference>
<gene>
    <name evidence="11" type="ORF">H8B21_00205</name>
</gene>
<dbReference type="Pfam" id="PF00005">
    <property type="entry name" value="ABC_tran"/>
    <property type="match status" value="1"/>
</dbReference>
<evidence type="ECO:0000256" key="8">
    <source>
        <dbReference type="ARBA" id="ARBA00023065"/>
    </source>
</evidence>
<comment type="caution">
    <text evidence="11">The sequence shown here is derived from an EMBL/GenBank/DDBJ whole genome shotgun (WGS) entry which is preliminary data.</text>
</comment>
<comment type="subcellular location">
    <subcellularLocation>
        <location evidence="1">Cell membrane</location>
        <topology evidence="1">Peripheral membrane protein</topology>
    </subcellularLocation>
</comment>
<dbReference type="SMART" id="SM00382">
    <property type="entry name" value="AAA"/>
    <property type="match status" value="1"/>
</dbReference>
<keyword evidence="6 11" id="KW-0067">ATP-binding</keyword>
<proteinExistence type="predicted"/>
<keyword evidence="7" id="KW-0408">Iron</keyword>
<evidence type="ECO:0000256" key="3">
    <source>
        <dbReference type="ARBA" id="ARBA00022475"/>
    </source>
</evidence>
<accession>A0ABR7XLC7</accession>